<dbReference type="Pfam" id="PF00814">
    <property type="entry name" value="TsaD"/>
    <property type="match status" value="1"/>
</dbReference>
<dbReference type="InterPro" id="IPR000905">
    <property type="entry name" value="Gcp-like_dom"/>
</dbReference>
<dbReference type="Gene3D" id="3.30.420.40">
    <property type="match status" value="2"/>
</dbReference>
<evidence type="ECO:0000313" key="2">
    <source>
        <dbReference type="EMBL" id="MDN6900767.1"/>
    </source>
</evidence>
<dbReference type="GO" id="GO:0005829">
    <property type="term" value="C:cytosol"/>
    <property type="evidence" value="ECO:0007669"/>
    <property type="project" value="TreeGrafter"/>
</dbReference>
<comment type="caution">
    <text evidence="2">The sequence shown here is derived from an EMBL/GenBank/DDBJ whole genome shotgun (WGS) entry which is preliminary data.</text>
</comment>
<organism evidence="2 3">
    <name type="scientific">Oenococcus sicerae</name>
    <dbReference type="NCBI Taxonomy" id="2203724"/>
    <lineage>
        <taxon>Bacteria</taxon>
        <taxon>Bacillati</taxon>
        <taxon>Bacillota</taxon>
        <taxon>Bacilli</taxon>
        <taxon>Lactobacillales</taxon>
        <taxon>Lactobacillaceae</taxon>
        <taxon>Oenococcus</taxon>
    </lineage>
</organism>
<dbReference type="GO" id="GO:0002949">
    <property type="term" value="P:tRNA threonylcarbamoyladenosine modification"/>
    <property type="evidence" value="ECO:0007669"/>
    <property type="project" value="InterPro"/>
</dbReference>
<dbReference type="SUPFAM" id="SSF53067">
    <property type="entry name" value="Actin-like ATPase domain"/>
    <property type="match status" value="1"/>
</dbReference>
<dbReference type="RefSeq" id="WP_301711386.1">
    <property type="nucleotide sequence ID" value="NZ_SDWY01000003.1"/>
</dbReference>
<dbReference type="PANTHER" id="PTHR11735">
    <property type="entry name" value="TRNA N6-ADENOSINE THREONYLCARBAMOYLTRANSFERASE"/>
    <property type="match status" value="1"/>
</dbReference>
<dbReference type="Proteomes" id="UP001167919">
    <property type="component" value="Unassembled WGS sequence"/>
</dbReference>
<sequence>MKILSFDTSGAALNVGLLDSQTGLFFAHDHNDDQPRTHSTKILPAIDALLKTAGWHYDDLDRIAVTAGPGSFTGLRIGATVAKILASQTSAVLVPLSTLLVIACSASIRSAVVKVPMINARNHNVFAAAFDSKNQAVVEEKHWLFTDLLQTLPENSCFIFEEASADEFKDEIKTAGFQFVERPASVLIDPEVLAKLSIKSAGADPALFVPNYLRKTAAEMNWLQKHPEAKDGDYAKYVSEV</sequence>
<dbReference type="NCBIfam" id="TIGR03725">
    <property type="entry name" value="T6A_YeaZ"/>
    <property type="match status" value="1"/>
</dbReference>
<name>A0AAJ1RAJ1_9LACO</name>
<dbReference type="AlphaFoldDB" id="A0AAJ1RAJ1"/>
<dbReference type="EMBL" id="SDWY01000003">
    <property type="protein sequence ID" value="MDN6900767.1"/>
    <property type="molecule type" value="Genomic_DNA"/>
</dbReference>
<protein>
    <submittedName>
        <fullName evidence="2">tRNA (Adenosine(37)-N6)-threonylcarbamoyltransferase complex dimerization subunit type 1 TsaB</fullName>
    </submittedName>
</protein>
<gene>
    <name evidence="2" type="primary">tsaB</name>
    <name evidence="2" type="ORF">EVC35_07080</name>
</gene>
<dbReference type="InterPro" id="IPR022496">
    <property type="entry name" value="T6A_TsaB"/>
</dbReference>
<evidence type="ECO:0000313" key="3">
    <source>
        <dbReference type="Proteomes" id="UP001167919"/>
    </source>
</evidence>
<accession>A0AAJ1RAJ1</accession>
<proteinExistence type="predicted"/>
<dbReference type="PANTHER" id="PTHR11735:SF11">
    <property type="entry name" value="TRNA THREONYLCARBAMOYLADENOSINE BIOSYNTHESIS PROTEIN TSAB"/>
    <property type="match status" value="1"/>
</dbReference>
<evidence type="ECO:0000259" key="1">
    <source>
        <dbReference type="Pfam" id="PF00814"/>
    </source>
</evidence>
<dbReference type="InterPro" id="IPR043129">
    <property type="entry name" value="ATPase_NBD"/>
</dbReference>
<reference evidence="2" key="1">
    <citation type="submission" date="2019-01" db="EMBL/GenBank/DDBJ databases">
        <title>Oenococcus sicerae UCMA17102.</title>
        <authorList>
            <person name="Cousin F.J."/>
            <person name="Le Guellec R."/>
            <person name="Cretenet M."/>
        </authorList>
    </citation>
    <scope>NUCLEOTIDE SEQUENCE</scope>
    <source>
        <strain evidence="2">UCMA17102</strain>
    </source>
</reference>
<feature type="domain" description="Gcp-like" evidence="1">
    <location>
        <begin position="36"/>
        <end position="150"/>
    </location>
</feature>